<evidence type="ECO:0000313" key="1">
    <source>
        <dbReference type="EMBL" id="TDQ60985.1"/>
    </source>
</evidence>
<sequence>MSSRPTANPRVSFSTQDRAAPLLLGVELIRADLARSALGLELGEAPCGGPITWALFIDGALVGRTDEPMTDDAAQAWARRITGDGVHFQLAHRAGGYWLADTTGLADAAGRPGEGGWSR</sequence>
<dbReference type="OrthoDB" id="3703569at2"/>
<gene>
    <name evidence="1" type="ORF">EV188_103489</name>
</gene>
<accession>A0A4R6VNM8</accession>
<dbReference type="RefSeq" id="WP_133826791.1">
    <property type="nucleotide sequence ID" value="NZ_BAABHR010000011.1"/>
</dbReference>
<keyword evidence="2" id="KW-1185">Reference proteome</keyword>
<reference evidence="1 2" key="1">
    <citation type="submission" date="2019-03" db="EMBL/GenBank/DDBJ databases">
        <title>Genomic Encyclopedia of Type Strains, Phase IV (KMG-IV): sequencing the most valuable type-strain genomes for metagenomic binning, comparative biology and taxonomic classification.</title>
        <authorList>
            <person name="Goeker M."/>
        </authorList>
    </citation>
    <scope>NUCLEOTIDE SEQUENCE [LARGE SCALE GENOMIC DNA]</scope>
    <source>
        <strain evidence="1 2">DSM 45775</strain>
    </source>
</reference>
<proteinExistence type="predicted"/>
<comment type="caution">
    <text evidence="1">The sequence shown here is derived from an EMBL/GenBank/DDBJ whole genome shotgun (WGS) entry which is preliminary data.</text>
</comment>
<dbReference type="AlphaFoldDB" id="A0A4R6VNM8"/>
<protein>
    <submittedName>
        <fullName evidence="1">Uncharacterized protein</fullName>
    </submittedName>
</protein>
<dbReference type="Proteomes" id="UP000295705">
    <property type="component" value="Unassembled WGS sequence"/>
</dbReference>
<evidence type="ECO:0000313" key="2">
    <source>
        <dbReference type="Proteomes" id="UP000295705"/>
    </source>
</evidence>
<organism evidence="1 2">
    <name type="scientific">Actinomycetospora succinea</name>
    <dbReference type="NCBI Taxonomy" id="663603"/>
    <lineage>
        <taxon>Bacteria</taxon>
        <taxon>Bacillati</taxon>
        <taxon>Actinomycetota</taxon>
        <taxon>Actinomycetes</taxon>
        <taxon>Pseudonocardiales</taxon>
        <taxon>Pseudonocardiaceae</taxon>
        <taxon>Actinomycetospora</taxon>
    </lineage>
</organism>
<name>A0A4R6VNM8_9PSEU</name>
<dbReference type="EMBL" id="SNYO01000003">
    <property type="protein sequence ID" value="TDQ60985.1"/>
    <property type="molecule type" value="Genomic_DNA"/>
</dbReference>